<feature type="region of interest" description="Disordered" evidence="2">
    <location>
        <begin position="149"/>
        <end position="168"/>
    </location>
</feature>
<evidence type="ECO:0000259" key="3">
    <source>
        <dbReference type="Pfam" id="PF01521"/>
    </source>
</evidence>
<feature type="compositionally biased region" description="Low complexity" evidence="2">
    <location>
        <begin position="149"/>
        <end position="162"/>
    </location>
</feature>
<evidence type="ECO:0000256" key="2">
    <source>
        <dbReference type="SAM" id="MobiDB-lite"/>
    </source>
</evidence>
<gene>
    <name evidence="4" type="primary">ISA1</name>
    <name evidence="4" type="ORF">CAAN4_D01728</name>
</gene>
<feature type="domain" description="Core" evidence="3">
    <location>
        <begin position="177"/>
        <end position="276"/>
    </location>
</feature>
<name>A0ABP0ECZ5_9ASCO</name>
<dbReference type="PANTHER" id="PTHR10072">
    <property type="entry name" value="IRON-SULFUR CLUSTER ASSEMBLY PROTEIN"/>
    <property type="match status" value="1"/>
</dbReference>
<dbReference type="InterPro" id="IPR050322">
    <property type="entry name" value="Fe-S_cluster_asmbl/transfer"/>
</dbReference>
<dbReference type="EMBL" id="OZ004256">
    <property type="protein sequence ID" value="CAK7902823.1"/>
    <property type="molecule type" value="Genomic_DNA"/>
</dbReference>
<feature type="compositionally biased region" description="Low complexity" evidence="2">
    <location>
        <begin position="119"/>
        <end position="143"/>
    </location>
</feature>
<dbReference type="InterPro" id="IPR035903">
    <property type="entry name" value="HesB-like_dom_sf"/>
</dbReference>
<dbReference type="Pfam" id="PF01521">
    <property type="entry name" value="Fe-S_biosyn"/>
    <property type="match status" value="1"/>
</dbReference>
<feature type="region of interest" description="Disordered" evidence="2">
    <location>
        <begin position="100"/>
        <end position="143"/>
    </location>
</feature>
<evidence type="ECO:0000313" key="4">
    <source>
        <dbReference type="EMBL" id="CAK7902823.1"/>
    </source>
</evidence>
<dbReference type="Gene3D" id="2.60.300.12">
    <property type="entry name" value="HesB-like domain"/>
    <property type="match status" value="1"/>
</dbReference>
<dbReference type="InterPro" id="IPR016092">
    <property type="entry name" value="ATAP"/>
</dbReference>
<accession>A0ABP0ECZ5</accession>
<dbReference type="PROSITE" id="PS01152">
    <property type="entry name" value="HESB"/>
    <property type="match status" value="1"/>
</dbReference>
<comment type="similarity">
    <text evidence="1">Belongs to the HesB/IscA family.</text>
</comment>
<protein>
    <submittedName>
        <fullName evidence="4">Iron-sulfur assembly protein 1</fullName>
    </submittedName>
</protein>
<dbReference type="SUPFAM" id="SSF89360">
    <property type="entry name" value="HesB-like domain"/>
    <property type="match status" value="1"/>
</dbReference>
<dbReference type="NCBIfam" id="TIGR00049">
    <property type="entry name" value="iron-sulfur cluster assembly accessory protein"/>
    <property type="match status" value="1"/>
</dbReference>
<keyword evidence="5" id="KW-1185">Reference proteome</keyword>
<evidence type="ECO:0000256" key="1">
    <source>
        <dbReference type="ARBA" id="ARBA00006718"/>
    </source>
</evidence>
<reference evidence="4 5" key="1">
    <citation type="submission" date="2024-01" db="EMBL/GenBank/DDBJ databases">
        <authorList>
            <consortium name="Genoscope - CEA"/>
            <person name="William W."/>
        </authorList>
    </citation>
    <scope>NUCLEOTIDE SEQUENCE [LARGE SCALE GENOMIC DNA]</scope>
    <source>
        <strain evidence="4 5">29B2s-10</strain>
    </source>
</reference>
<dbReference type="PANTHER" id="PTHR10072:SF41">
    <property type="entry name" value="IRON-SULFUR CLUSTER ASSEMBLY 1 HOMOLOG, MITOCHONDRIAL"/>
    <property type="match status" value="1"/>
</dbReference>
<sequence>MIRIAPINRATSIYRASVFPSLVRCKSGESNGKRYMRTIPITTPKADFSSLNYSIDVPSPSSGTGSKWAKHSLSNPVEIPKREEKESFINIDIIPPKRRSRADRFKNKAGSVEAKDTTKGTSEVSTTTPTTATNETTSTSPPTATAAAAAATTTTTSTAKPVTTKKRRALRPRKALITLTPSAISHLKALLDQPEPQLIRIGVRNRGCSGLTYNLEYVNEAGKFDELIEQDGVKVLIDSKALFSIVGSQMDWLDDKLSSRFIFKNPNSKGTCGCGESFMV</sequence>
<dbReference type="Proteomes" id="UP001497600">
    <property type="component" value="Chromosome D"/>
</dbReference>
<dbReference type="InterPro" id="IPR017870">
    <property type="entry name" value="FeS_cluster_insertion_CS"/>
</dbReference>
<proteinExistence type="inferred from homology"/>
<organism evidence="4 5">
    <name type="scientific">[Candida] anglica</name>
    <dbReference type="NCBI Taxonomy" id="148631"/>
    <lineage>
        <taxon>Eukaryota</taxon>
        <taxon>Fungi</taxon>
        <taxon>Dikarya</taxon>
        <taxon>Ascomycota</taxon>
        <taxon>Saccharomycotina</taxon>
        <taxon>Pichiomycetes</taxon>
        <taxon>Debaryomycetaceae</taxon>
        <taxon>Kurtzmaniella</taxon>
    </lineage>
</organism>
<evidence type="ECO:0000313" key="5">
    <source>
        <dbReference type="Proteomes" id="UP001497600"/>
    </source>
</evidence>
<dbReference type="InterPro" id="IPR000361">
    <property type="entry name" value="ATAP_core_dom"/>
</dbReference>